<dbReference type="PROSITE" id="PS50109">
    <property type="entry name" value="HIS_KIN"/>
    <property type="match status" value="1"/>
</dbReference>
<dbReference type="InterPro" id="IPR035965">
    <property type="entry name" value="PAS-like_dom_sf"/>
</dbReference>
<dbReference type="Gene3D" id="3.30.450.20">
    <property type="entry name" value="PAS domain"/>
    <property type="match status" value="4"/>
</dbReference>
<feature type="domain" description="PAC" evidence="18">
    <location>
        <begin position="582"/>
        <end position="634"/>
    </location>
</feature>
<dbReference type="SMART" id="SM00387">
    <property type="entry name" value="HATPase_c"/>
    <property type="match status" value="1"/>
</dbReference>
<dbReference type="Pfam" id="PF02518">
    <property type="entry name" value="HATPase_c"/>
    <property type="match status" value="1"/>
</dbReference>
<dbReference type="SUPFAM" id="SSF47384">
    <property type="entry name" value="Homodimeric domain of signal transducing histidine kinase"/>
    <property type="match status" value="1"/>
</dbReference>
<dbReference type="Gene3D" id="3.30.565.10">
    <property type="entry name" value="Histidine kinase-like ATPase, C-terminal domain"/>
    <property type="match status" value="1"/>
</dbReference>
<dbReference type="InterPro" id="IPR036890">
    <property type="entry name" value="HATPase_C_sf"/>
</dbReference>
<dbReference type="PRINTS" id="PR00344">
    <property type="entry name" value="BCTRLSENSOR"/>
</dbReference>
<keyword evidence="5" id="KW-0597">Phosphoprotein</keyword>
<dbReference type="InterPro" id="IPR003594">
    <property type="entry name" value="HATPase_dom"/>
</dbReference>
<dbReference type="InterPro" id="IPR033479">
    <property type="entry name" value="dCache_1"/>
</dbReference>
<keyword evidence="6" id="KW-0808">Transferase</keyword>
<dbReference type="InterPro" id="IPR036097">
    <property type="entry name" value="HisK_dim/P_sf"/>
</dbReference>
<dbReference type="NCBIfam" id="TIGR00229">
    <property type="entry name" value="sensory_box"/>
    <property type="match status" value="3"/>
</dbReference>
<dbReference type="InterPro" id="IPR003660">
    <property type="entry name" value="HAMP_dom"/>
</dbReference>
<dbReference type="Pfam" id="PF13426">
    <property type="entry name" value="PAS_9"/>
    <property type="match status" value="2"/>
</dbReference>
<evidence type="ECO:0000256" key="7">
    <source>
        <dbReference type="ARBA" id="ARBA00022692"/>
    </source>
</evidence>
<keyword evidence="12" id="KW-0902">Two-component regulatory system</keyword>
<comment type="subcellular location">
    <subcellularLocation>
        <location evidence="2">Cell membrane</location>
        <topology evidence="2">Multi-pass membrane protein</topology>
    </subcellularLocation>
</comment>
<evidence type="ECO:0000256" key="8">
    <source>
        <dbReference type="ARBA" id="ARBA00022741"/>
    </source>
</evidence>
<protein>
    <recommendedName>
        <fullName evidence="3">histidine kinase</fullName>
        <ecNumber evidence="3">2.7.13.3</ecNumber>
    </recommendedName>
</protein>
<evidence type="ECO:0000259" key="17">
    <source>
        <dbReference type="PROSITE" id="PS50112"/>
    </source>
</evidence>
<dbReference type="PROSITE" id="PS50112">
    <property type="entry name" value="PAS"/>
    <property type="match status" value="3"/>
</dbReference>
<dbReference type="SMART" id="SM00388">
    <property type="entry name" value="HisKA"/>
    <property type="match status" value="1"/>
</dbReference>
<keyword evidence="14" id="KW-0175">Coiled coil</keyword>
<evidence type="ECO:0000259" key="16">
    <source>
        <dbReference type="PROSITE" id="PS50109"/>
    </source>
</evidence>
<organism evidence="20 21">
    <name type="scientific">Candidatus Brocadia sinica JPN1</name>
    <dbReference type="NCBI Taxonomy" id="1197129"/>
    <lineage>
        <taxon>Bacteria</taxon>
        <taxon>Pseudomonadati</taxon>
        <taxon>Planctomycetota</taxon>
        <taxon>Candidatus Brocadiia</taxon>
        <taxon>Candidatus Brocadiales</taxon>
        <taxon>Candidatus Brocadiaceae</taxon>
        <taxon>Candidatus Brocadia</taxon>
    </lineage>
</organism>
<evidence type="ECO:0000256" key="4">
    <source>
        <dbReference type="ARBA" id="ARBA00022475"/>
    </source>
</evidence>
<feature type="domain" description="HAMP" evidence="19">
    <location>
        <begin position="318"/>
        <end position="370"/>
    </location>
</feature>
<dbReference type="Gene3D" id="6.10.250.490">
    <property type="match status" value="1"/>
</dbReference>
<keyword evidence="8" id="KW-0547">Nucleotide-binding</keyword>
<keyword evidence="10" id="KW-0067">ATP-binding</keyword>
<evidence type="ECO:0000313" key="20">
    <source>
        <dbReference type="EMBL" id="GAN33626.1"/>
    </source>
</evidence>
<evidence type="ECO:0000256" key="5">
    <source>
        <dbReference type="ARBA" id="ARBA00022553"/>
    </source>
</evidence>
<dbReference type="Pfam" id="PF00512">
    <property type="entry name" value="HisKA"/>
    <property type="match status" value="1"/>
</dbReference>
<feature type="domain" description="PAC" evidence="18">
    <location>
        <begin position="743"/>
        <end position="795"/>
    </location>
</feature>
<dbReference type="SMART" id="SM00091">
    <property type="entry name" value="PAS"/>
    <property type="match status" value="3"/>
</dbReference>
<dbReference type="SUPFAM" id="SSF55874">
    <property type="entry name" value="ATPase domain of HSP90 chaperone/DNA topoisomerase II/histidine kinase"/>
    <property type="match status" value="1"/>
</dbReference>
<dbReference type="PROSITE" id="PS50113">
    <property type="entry name" value="PAC"/>
    <property type="match status" value="3"/>
</dbReference>
<feature type="domain" description="PAS" evidence="17">
    <location>
        <begin position="382"/>
        <end position="453"/>
    </location>
</feature>
<reference evidence="21" key="1">
    <citation type="journal article" date="2015" name="Genome Announc.">
        <title>Draft Genome Sequence of an Anaerobic Ammonium-Oxidizing Bacterium, "Candidatus Brocadia sinica".</title>
        <authorList>
            <person name="Oshiki M."/>
            <person name="Shinyako-Hata K."/>
            <person name="Satoh H."/>
            <person name="Okabe S."/>
        </authorList>
    </citation>
    <scope>NUCLEOTIDE SEQUENCE [LARGE SCALE GENOMIC DNA]</scope>
    <source>
        <strain evidence="21">JPN1</strain>
    </source>
</reference>
<evidence type="ECO:0000256" key="3">
    <source>
        <dbReference type="ARBA" id="ARBA00012438"/>
    </source>
</evidence>
<feature type="transmembrane region" description="Helical" evidence="15">
    <location>
        <begin position="12"/>
        <end position="32"/>
    </location>
</feature>
<dbReference type="InterPro" id="IPR004358">
    <property type="entry name" value="Sig_transdc_His_kin-like_C"/>
</dbReference>
<dbReference type="CDD" id="cd00130">
    <property type="entry name" value="PAS"/>
    <property type="match status" value="3"/>
</dbReference>
<feature type="coiled-coil region" evidence="14">
    <location>
        <begin position="625"/>
        <end position="684"/>
    </location>
</feature>
<dbReference type="Proteomes" id="UP000032309">
    <property type="component" value="Unassembled WGS sequence"/>
</dbReference>
<feature type="domain" description="PAS" evidence="17">
    <location>
        <begin position="534"/>
        <end position="579"/>
    </location>
</feature>
<dbReference type="SUPFAM" id="SSF103190">
    <property type="entry name" value="Sensory domain-like"/>
    <property type="match status" value="1"/>
</dbReference>
<dbReference type="Gene3D" id="1.10.287.130">
    <property type="match status" value="1"/>
</dbReference>
<dbReference type="Pfam" id="PF08447">
    <property type="entry name" value="PAS_3"/>
    <property type="match status" value="1"/>
</dbReference>
<feature type="domain" description="Histidine kinase" evidence="16">
    <location>
        <begin position="820"/>
        <end position="1030"/>
    </location>
</feature>
<evidence type="ECO:0000256" key="15">
    <source>
        <dbReference type="SAM" id="Phobius"/>
    </source>
</evidence>
<feature type="transmembrane region" description="Helical" evidence="15">
    <location>
        <begin position="294"/>
        <end position="318"/>
    </location>
</feature>
<keyword evidence="21" id="KW-1185">Reference proteome</keyword>
<dbReference type="PANTHER" id="PTHR42878">
    <property type="entry name" value="TWO-COMPONENT HISTIDINE KINASE"/>
    <property type="match status" value="1"/>
</dbReference>
<evidence type="ECO:0000256" key="14">
    <source>
        <dbReference type="SAM" id="Coils"/>
    </source>
</evidence>
<dbReference type="EC" id="2.7.13.3" evidence="3"/>
<dbReference type="Pfam" id="PF02743">
    <property type="entry name" value="dCache_1"/>
    <property type="match status" value="1"/>
</dbReference>
<dbReference type="InterPro" id="IPR050351">
    <property type="entry name" value="BphY/WalK/GraS-like"/>
</dbReference>
<dbReference type="SMART" id="SM00304">
    <property type="entry name" value="HAMP"/>
    <property type="match status" value="1"/>
</dbReference>
<dbReference type="SUPFAM" id="SSF158472">
    <property type="entry name" value="HAMP domain-like"/>
    <property type="match status" value="1"/>
</dbReference>
<feature type="coiled-coil region" evidence="14">
    <location>
        <begin position="786"/>
        <end position="813"/>
    </location>
</feature>
<evidence type="ECO:0000256" key="6">
    <source>
        <dbReference type="ARBA" id="ARBA00022679"/>
    </source>
</evidence>
<dbReference type="EMBL" id="BAFN01000001">
    <property type="protein sequence ID" value="GAN33626.1"/>
    <property type="molecule type" value="Genomic_DNA"/>
</dbReference>
<dbReference type="Pfam" id="PF00672">
    <property type="entry name" value="HAMP"/>
    <property type="match status" value="1"/>
</dbReference>
<dbReference type="InterPro" id="IPR000014">
    <property type="entry name" value="PAS"/>
</dbReference>
<comment type="caution">
    <text evidence="20">The sequence shown here is derived from an EMBL/GenBank/DDBJ whole genome shotgun (WGS) entry which is preliminary data.</text>
</comment>
<dbReference type="Gene3D" id="2.10.70.100">
    <property type="match status" value="1"/>
</dbReference>
<keyword evidence="7 15" id="KW-0812">Transmembrane</keyword>
<keyword evidence="9 20" id="KW-0418">Kinase</keyword>
<dbReference type="Gene3D" id="6.10.340.10">
    <property type="match status" value="1"/>
</dbReference>
<evidence type="ECO:0000259" key="18">
    <source>
        <dbReference type="PROSITE" id="PS50113"/>
    </source>
</evidence>
<dbReference type="InterPro" id="IPR013655">
    <property type="entry name" value="PAS_fold_3"/>
</dbReference>
<accession>A0ABQ0JY38</accession>
<dbReference type="PANTHER" id="PTHR42878:SF15">
    <property type="entry name" value="BACTERIOPHYTOCHROME"/>
    <property type="match status" value="1"/>
</dbReference>
<feature type="domain" description="PAS" evidence="17">
    <location>
        <begin position="667"/>
        <end position="716"/>
    </location>
</feature>
<evidence type="ECO:0000256" key="10">
    <source>
        <dbReference type="ARBA" id="ARBA00022840"/>
    </source>
</evidence>
<evidence type="ECO:0000256" key="9">
    <source>
        <dbReference type="ARBA" id="ARBA00022777"/>
    </source>
</evidence>
<evidence type="ECO:0000256" key="13">
    <source>
        <dbReference type="ARBA" id="ARBA00023136"/>
    </source>
</evidence>
<keyword evidence="11 15" id="KW-1133">Transmembrane helix</keyword>
<keyword evidence="4" id="KW-1003">Cell membrane</keyword>
<evidence type="ECO:0000256" key="1">
    <source>
        <dbReference type="ARBA" id="ARBA00000085"/>
    </source>
</evidence>
<name>A0ABQ0JY38_9BACT</name>
<sequence length="1030" mass="116505">MNPFLSMKSRLLTFALCISLIPIAVTTAIYYLHARSAIKYRILEDLRAIAESREHHVLSLMEKIEIRTADFSTDGFIRRCFEMIIRGGNSKQDAVVRLNKYLSKKKLPLNRHLMAVALVDKNGTVVSSNDERLIGKDFSSQDVFMQGIRKSYGETYVGQLHYFSGLDAQCIFVSAPIMVGVETLGVVINAYSLLTLNEITANRVGMGETGEIYLVGKDKLMLTQSRFFNDAVSRQIVDTEPVRKFIEEGRETVGVYRDYRGKAVVGASIYLPKYGWTILAEMDKAESFAPLKRLGLIALFFGVVSAVAVTGLGISFAVSTSSPIKDLKDASERFSGGDLDYRVKVTRRDEIGILARSFNAMAEELKREITGHKRVEEVLRESEQRFRTIFDGATDGILIADTETKRFYTGNKAICQMIGYPAEEMKNLGIVDIHPKEDLPFITEQFEKQAKGEIALAKDIPVKRKDGSVFYADINTSLVTFEGKTYLMGIFRDITDRKRAEEALRKSEAGLANAQRIARLGNWEWDITRNELRWSDEIYRIFGLTPRSFGATYEAFLNFVHPDDRGFVKKSVNGALYEKKPYSIDHRIVLPDGSVRIVYEQAEVIFDNTGKAIQMNGTVQDITERKRIEEALKVLNDTLEQRIAERTAALVKANNELKVEITERKRAEEELRKLFNAVEQSSCSIVITDREGNIEYVNPKFVRITGYAPEEVIGQNPRVLKSGEKPSEEYKYLWDTITAGGEWEGEFHNKKKNGELYWEYASISPIRNPAGAITHFVAIKEDITERKRTEEALRKQRDHLEFLTNRLAAANKELEAFCYSVSHDLRAPLRGIDGFSKALMEDYSDKLDAQGKNYLRRVCAASNYMGQLIDDLLNLSRITRSEMSCKKVDLSALAKKIMSELLETEPGRQADFVIAEKLIVNGDPRLLQIALKNLLSNAWKFTRKRPRARIELGVMQHEGKTVYFVRDNGAGFDMAFVNKLFGAFQRLHSATEFEGTGIGLATVQRIIHRHGGQIWAEGAVDQGATFYFTI</sequence>
<dbReference type="InterPro" id="IPR001610">
    <property type="entry name" value="PAC"/>
</dbReference>
<dbReference type="InterPro" id="IPR000700">
    <property type="entry name" value="PAS-assoc_C"/>
</dbReference>
<dbReference type="GO" id="GO:0016301">
    <property type="term" value="F:kinase activity"/>
    <property type="evidence" value="ECO:0007669"/>
    <property type="project" value="UniProtKB-KW"/>
</dbReference>
<dbReference type="RefSeq" id="WP_052563710.1">
    <property type="nucleotide sequence ID" value="NZ_BAFN01000001.1"/>
</dbReference>
<dbReference type="CDD" id="cd06225">
    <property type="entry name" value="HAMP"/>
    <property type="match status" value="1"/>
</dbReference>
<evidence type="ECO:0000313" key="21">
    <source>
        <dbReference type="Proteomes" id="UP000032309"/>
    </source>
</evidence>
<gene>
    <name evidence="20" type="ORF">BROSI_A2152</name>
</gene>
<evidence type="ECO:0000259" key="19">
    <source>
        <dbReference type="PROSITE" id="PS50885"/>
    </source>
</evidence>
<keyword evidence="13 15" id="KW-0472">Membrane</keyword>
<dbReference type="CDD" id="cd00082">
    <property type="entry name" value="HisKA"/>
    <property type="match status" value="1"/>
</dbReference>
<evidence type="ECO:0000256" key="2">
    <source>
        <dbReference type="ARBA" id="ARBA00004651"/>
    </source>
</evidence>
<dbReference type="InterPro" id="IPR029151">
    <property type="entry name" value="Sensor-like_sf"/>
</dbReference>
<dbReference type="CDD" id="cd18774">
    <property type="entry name" value="PDC2_HK_sensor"/>
    <property type="match status" value="1"/>
</dbReference>
<dbReference type="InterPro" id="IPR005467">
    <property type="entry name" value="His_kinase_dom"/>
</dbReference>
<evidence type="ECO:0000256" key="12">
    <source>
        <dbReference type="ARBA" id="ARBA00023012"/>
    </source>
</evidence>
<feature type="domain" description="PAC" evidence="18">
    <location>
        <begin position="456"/>
        <end position="506"/>
    </location>
</feature>
<comment type="catalytic activity">
    <reaction evidence="1">
        <text>ATP + protein L-histidine = ADP + protein N-phospho-L-histidine.</text>
        <dbReference type="EC" id="2.7.13.3"/>
    </reaction>
</comment>
<dbReference type="PROSITE" id="PS50885">
    <property type="entry name" value="HAMP"/>
    <property type="match status" value="1"/>
</dbReference>
<proteinExistence type="predicted"/>
<evidence type="ECO:0000256" key="11">
    <source>
        <dbReference type="ARBA" id="ARBA00022989"/>
    </source>
</evidence>
<dbReference type="SUPFAM" id="SSF55785">
    <property type="entry name" value="PYP-like sensor domain (PAS domain)"/>
    <property type="match status" value="3"/>
</dbReference>
<dbReference type="InterPro" id="IPR003661">
    <property type="entry name" value="HisK_dim/P_dom"/>
</dbReference>
<dbReference type="SMART" id="SM00086">
    <property type="entry name" value="PAC"/>
    <property type="match status" value="3"/>
</dbReference>